<reference evidence="6 7" key="1">
    <citation type="submission" date="2022-06" db="EMBL/GenBank/DDBJ databases">
        <title>Isolation of gut microbiota from human fecal samples.</title>
        <authorList>
            <person name="Pamer E.G."/>
            <person name="Barat B."/>
            <person name="Waligurski E."/>
            <person name="Medina S."/>
            <person name="Paddock L."/>
            <person name="Mostad J."/>
        </authorList>
    </citation>
    <scope>NUCLEOTIDE SEQUENCE [LARGE SCALE GENOMIC DNA]</scope>
    <source>
        <strain evidence="6 7">DFI.9.73</strain>
    </source>
</reference>
<evidence type="ECO:0000313" key="6">
    <source>
        <dbReference type="EMBL" id="MCQ4839745.1"/>
    </source>
</evidence>
<dbReference type="PANTHER" id="PTHR30419">
    <property type="entry name" value="HTH-TYPE TRANSCRIPTIONAL REGULATOR YBHD"/>
    <property type="match status" value="1"/>
</dbReference>
<evidence type="ECO:0000256" key="4">
    <source>
        <dbReference type="ARBA" id="ARBA00023163"/>
    </source>
</evidence>
<dbReference type="Gene3D" id="3.40.190.290">
    <property type="match status" value="1"/>
</dbReference>
<dbReference type="Pfam" id="PF00126">
    <property type="entry name" value="HTH_1"/>
    <property type="match status" value="1"/>
</dbReference>
<accession>A0ABT1RZM8</accession>
<dbReference type="InterPro" id="IPR050950">
    <property type="entry name" value="HTH-type_LysR_regulators"/>
</dbReference>
<dbReference type="Proteomes" id="UP001524473">
    <property type="component" value="Unassembled WGS sequence"/>
</dbReference>
<keyword evidence="2" id="KW-0805">Transcription regulation</keyword>
<dbReference type="PROSITE" id="PS50931">
    <property type="entry name" value="HTH_LYSR"/>
    <property type="match status" value="1"/>
</dbReference>
<evidence type="ECO:0000256" key="2">
    <source>
        <dbReference type="ARBA" id="ARBA00023015"/>
    </source>
</evidence>
<comment type="similarity">
    <text evidence="1">Belongs to the LysR transcriptional regulatory family.</text>
</comment>
<name>A0ABT1RZM8_9FIRM</name>
<dbReference type="SUPFAM" id="SSF46785">
    <property type="entry name" value="Winged helix' DNA-binding domain"/>
    <property type="match status" value="1"/>
</dbReference>
<proteinExistence type="inferred from homology"/>
<evidence type="ECO:0000313" key="7">
    <source>
        <dbReference type="Proteomes" id="UP001524473"/>
    </source>
</evidence>
<dbReference type="InterPro" id="IPR036388">
    <property type="entry name" value="WH-like_DNA-bd_sf"/>
</dbReference>
<dbReference type="InterPro" id="IPR005119">
    <property type="entry name" value="LysR_subst-bd"/>
</dbReference>
<keyword evidence="7" id="KW-1185">Reference proteome</keyword>
<evidence type="ECO:0000256" key="1">
    <source>
        <dbReference type="ARBA" id="ARBA00009437"/>
    </source>
</evidence>
<evidence type="ECO:0000256" key="3">
    <source>
        <dbReference type="ARBA" id="ARBA00023125"/>
    </source>
</evidence>
<sequence>MELRVLNYFLMVAREENITKAAQLLHVTQPTLSRQLMQLEEELGVKLFQRSNHSITLTEEGMLLRRRAQELISLAEKTKRDLMQKEAELTGEISIGCGELQSVDFLAKLLARFQATHPLVQMSIFSGNADSIKERIENGLLDMGLVPEPVDMTKYAFLHVPQKEIWGVLVHKDSEFAGKQSVSPSDLLHVPLMISDRDLVQGFIANWFGVNFDDLHIVCRYNLLYNAAIMVRNKIGAAVCIKLDCSYDDTCFLPFSPPVESGSVLVWKKDQMTSPTTAAFLEYSQKCVRDISINTI</sequence>
<protein>
    <submittedName>
        <fullName evidence="6">LysR family transcriptional regulator</fullName>
    </submittedName>
</protein>
<keyword evidence="3" id="KW-0238">DNA-binding</keyword>
<dbReference type="EMBL" id="JANFZH010000014">
    <property type="protein sequence ID" value="MCQ4839745.1"/>
    <property type="molecule type" value="Genomic_DNA"/>
</dbReference>
<keyword evidence="4" id="KW-0804">Transcription</keyword>
<dbReference type="SUPFAM" id="SSF53850">
    <property type="entry name" value="Periplasmic binding protein-like II"/>
    <property type="match status" value="1"/>
</dbReference>
<dbReference type="PRINTS" id="PR00039">
    <property type="entry name" value="HTHLYSR"/>
</dbReference>
<gene>
    <name evidence="6" type="ORF">NE695_07440</name>
</gene>
<dbReference type="InterPro" id="IPR036390">
    <property type="entry name" value="WH_DNA-bd_sf"/>
</dbReference>
<dbReference type="Gene3D" id="1.10.10.10">
    <property type="entry name" value="Winged helix-like DNA-binding domain superfamily/Winged helix DNA-binding domain"/>
    <property type="match status" value="1"/>
</dbReference>
<dbReference type="PANTHER" id="PTHR30419:SF8">
    <property type="entry name" value="NITROGEN ASSIMILATION TRANSCRIPTIONAL ACTIVATOR-RELATED"/>
    <property type="match status" value="1"/>
</dbReference>
<dbReference type="RefSeq" id="WP_066862718.1">
    <property type="nucleotide sequence ID" value="NZ_CABKVV010000013.1"/>
</dbReference>
<dbReference type="Pfam" id="PF03466">
    <property type="entry name" value="LysR_substrate"/>
    <property type="match status" value="1"/>
</dbReference>
<dbReference type="GeneID" id="90531986"/>
<dbReference type="CDD" id="cd05466">
    <property type="entry name" value="PBP2_LTTR_substrate"/>
    <property type="match status" value="1"/>
</dbReference>
<organism evidence="6 7">
    <name type="scientific">Neglectibacter timonensis</name>
    <dbReference type="NCBI Taxonomy" id="1776382"/>
    <lineage>
        <taxon>Bacteria</taxon>
        <taxon>Bacillati</taxon>
        <taxon>Bacillota</taxon>
        <taxon>Clostridia</taxon>
        <taxon>Eubacteriales</taxon>
        <taxon>Oscillospiraceae</taxon>
        <taxon>Neglectibacter</taxon>
    </lineage>
</organism>
<feature type="domain" description="HTH lysR-type" evidence="5">
    <location>
        <begin position="1"/>
        <end position="58"/>
    </location>
</feature>
<comment type="caution">
    <text evidence="6">The sequence shown here is derived from an EMBL/GenBank/DDBJ whole genome shotgun (WGS) entry which is preliminary data.</text>
</comment>
<evidence type="ECO:0000259" key="5">
    <source>
        <dbReference type="PROSITE" id="PS50931"/>
    </source>
</evidence>
<dbReference type="InterPro" id="IPR000847">
    <property type="entry name" value="LysR_HTH_N"/>
</dbReference>